<protein>
    <submittedName>
        <fullName evidence="8">Branched-chain amino acid ABC transporter permease</fullName>
    </submittedName>
</protein>
<evidence type="ECO:0000256" key="4">
    <source>
        <dbReference type="ARBA" id="ARBA00022989"/>
    </source>
</evidence>
<evidence type="ECO:0000256" key="6">
    <source>
        <dbReference type="SAM" id="MobiDB-lite"/>
    </source>
</evidence>
<dbReference type="GO" id="GO:0005886">
    <property type="term" value="C:plasma membrane"/>
    <property type="evidence" value="ECO:0007669"/>
    <property type="project" value="UniProtKB-SubCell"/>
</dbReference>
<dbReference type="PANTHER" id="PTHR30482:SF17">
    <property type="entry name" value="ABC TRANSPORTER ATP-BINDING PROTEIN"/>
    <property type="match status" value="1"/>
</dbReference>
<dbReference type="KEGG" id="srub:C2R22_05540"/>
<feature type="transmembrane region" description="Helical" evidence="7">
    <location>
        <begin position="211"/>
        <end position="231"/>
    </location>
</feature>
<dbReference type="AlphaFoldDB" id="A0A2I8VJF7"/>
<dbReference type="InterPro" id="IPR043428">
    <property type="entry name" value="LivM-like"/>
</dbReference>
<dbReference type="OrthoDB" id="30958at2157"/>
<feature type="transmembrane region" description="Helical" evidence="7">
    <location>
        <begin position="262"/>
        <end position="280"/>
    </location>
</feature>
<evidence type="ECO:0000256" key="3">
    <source>
        <dbReference type="ARBA" id="ARBA00022692"/>
    </source>
</evidence>
<gene>
    <name evidence="8" type="ORF">C2R22_05540</name>
</gene>
<dbReference type="EMBL" id="CP026309">
    <property type="protein sequence ID" value="AUV81189.1"/>
    <property type="molecule type" value="Genomic_DNA"/>
</dbReference>
<feature type="transmembrane region" description="Helical" evidence="7">
    <location>
        <begin position="99"/>
        <end position="118"/>
    </location>
</feature>
<sequence length="388" mass="41460">MSRETDPESDGGAVVDETTDSRSEDGFLERMSESDTMSLVGFAAMILVFPLLLVNGLGIVGDIIDLRIGGYVGLPDLVLIFGIAVIGFNLLLGYTELLSFGHAAFFGSAAYAAALFSGVVDSPILMVGVGTLVAIVIAWPIGFVSIRRSGVYFAVLTLTFGQMLYFYALGPGSWLTNGDNGYSDISVGHLLTVFELDEAIVGLDLFEAYTWQYVFVALCAIFALWFGYRIINSPYGLIFKALGENEERVSFVGLNVFRYKHMAFIISAGYAGAAGALFVIHETYIHPTTGLFWITSGDFVIMTVLGGTGSLIGPVFGALIFEYVSNVISGVSLPVIGSIGSLWRIVLGAVFVAVVWVFPQGVWGAIWDGIRWVTNLGGGGSSSGGEDR</sequence>
<dbReference type="Pfam" id="PF02653">
    <property type="entry name" value="BPD_transp_2"/>
    <property type="match status" value="1"/>
</dbReference>
<name>A0A2I8VJF7_9EURY</name>
<dbReference type="PANTHER" id="PTHR30482">
    <property type="entry name" value="HIGH-AFFINITY BRANCHED-CHAIN AMINO ACID TRANSPORT SYSTEM PERMEASE"/>
    <property type="match status" value="1"/>
</dbReference>
<organism evidence="8 9">
    <name type="scientific">Salinigranum rubrum</name>
    <dbReference type="NCBI Taxonomy" id="755307"/>
    <lineage>
        <taxon>Archaea</taxon>
        <taxon>Methanobacteriati</taxon>
        <taxon>Methanobacteriota</taxon>
        <taxon>Stenosarchaea group</taxon>
        <taxon>Halobacteria</taxon>
        <taxon>Halobacteriales</taxon>
        <taxon>Haloferacaceae</taxon>
        <taxon>Salinigranum</taxon>
    </lineage>
</organism>
<dbReference type="GeneID" id="35591532"/>
<feature type="transmembrane region" description="Helical" evidence="7">
    <location>
        <begin position="151"/>
        <end position="170"/>
    </location>
</feature>
<feature type="transmembrane region" description="Helical" evidence="7">
    <location>
        <begin position="300"/>
        <end position="321"/>
    </location>
</feature>
<evidence type="ECO:0000256" key="1">
    <source>
        <dbReference type="ARBA" id="ARBA00004651"/>
    </source>
</evidence>
<dbReference type="Proteomes" id="UP000236584">
    <property type="component" value="Chromosome"/>
</dbReference>
<dbReference type="InterPro" id="IPR001851">
    <property type="entry name" value="ABC_transp_permease"/>
</dbReference>
<reference evidence="8 9" key="1">
    <citation type="submission" date="2018-01" db="EMBL/GenBank/DDBJ databases">
        <title>Complete genome sequence of Salinigranum rubrum GX10T, an extremely halophilic archaeon isolated from a marine solar saltern.</title>
        <authorList>
            <person name="Han S."/>
        </authorList>
    </citation>
    <scope>NUCLEOTIDE SEQUENCE [LARGE SCALE GENOMIC DNA]</scope>
    <source>
        <strain evidence="8 9">GX10</strain>
    </source>
</reference>
<comment type="subcellular location">
    <subcellularLocation>
        <location evidence="1">Cell membrane</location>
        <topology evidence="1">Multi-pass membrane protein</topology>
    </subcellularLocation>
</comment>
<feature type="transmembrane region" description="Helical" evidence="7">
    <location>
        <begin position="124"/>
        <end position="144"/>
    </location>
</feature>
<keyword evidence="9" id="KW-1185">Reference proteome</keyword>
<evidence type="ECO:0000256" key="2">
    <source>
        <dbReference type="ARBA" id="ARBA00022475"/>
    </source>
</evidence>
<keyword evidence="4 7" id="KW-1133">Transmembrane helix</keyword>
<evidence type="ECO:0000256" key="7">
    <source>
        <dbReference type="SAM" id="Phobius"/>
    </source>
</evidence>
<dbReference type="CDD" id="cd06581">
    <property type="entry name" value="TM_PBP1_LivM_like"/>
    <property type="match status" value="1"/>
</dbReference>
<keyword evidence="2" id="KW-1003">Cell membrane</keyword>
<feature type="region of interest" description="Disordered" evidence="6">
    <location>
        <begin position="1"/>
        <end position="26"/>
    </location>
</feature>
<keyword evidence="3 7" id="KW-0812">Transmembrane</keyword>
<accession>A0A2I8VJF7</accession>
<evidence type="ECO:0000313" key="9">
    <source>
        <dbReference type="Proteomes" id="UP000236584"/>
    </source>
</evidence>
<feature type="transmembrane region" description="Helical" evidence="7">
    <location>
        <begin position="39"/>
        <end position="60"/>
    </location>
</feature>
<keyword evidence="5 7" id="KW-0472">Membrane</keyword>
<dbReference type="GO" id="GO:0015658">
    <property type="term" value="F:branched-chain amino acid transmembrane transporter activity"/>
    <property type="evidence" value="ECO:0007669"/>
    <property type="project" value="InterPro"/>
</dbReference>
<evidence type="ECO:0000313" key="8">
    <source>
        <dbReference type="EMBL" id="AUV81189.1"/>
    </source>
</evidence>
<feature type="transmembrane region" description="Helical" evidence="7">
    <location>
        <begin position="333"/>
        <end position="358"/>
    </location>
</feature>
<dbReference type="RefSeq" id="WP_103424877.1">
    <property type="nucleotide sequence ID" value="NZ_CP026309.1"/>
</dbReference>
<feature type="transmembrane region" description="Helical" evidence="7">
    <location>
        <begin position="72"/>
        <end position="92"/>
    </location>
</feature>
<proteinExistence type="predicted"/>
<evidence type="ECO:0000256" key="5">
    <source>
        <dbReference type="ARBA" id="ARBA00023136"/>
    </source>
</evidence>